<evidence type="ECO:0000313" key="2">
    <source>
        <dbReference type="EMBL" id="GAA0874279.1"/>
    </source>
</evidence>
<dbReference type="RefSeq" id="WP_343785175.1">
    <property type="nucleotide sequence ID" value="NZ_BAAAFH010000003.1"/>
</dbReference>
<dbReference type="SFLD" id="SFLDG01212">
    <property type="entry name" value="Phytoene_synthase_like"/>
    <property type="match status" value="1"/>
</dbReference>
<dbReference type="SUPFAM" id="SSF48576">
    <property type="entry name" value="Terpenoid synthases"/>
    <property type="match status" value="1"/>
</dbReference>
<dbReference type="SFLD" id="SFLDS00005">
    <property type="entry name" value="Isoprenoid_Synthase_Type_I"/>
    <property type="match status" value="1"/>
</dbReference>
<dbReference type="InterPro" id="IPR033904">
    <property type="entry name" value="Trans_IPPS_HH"/>
</dbReference>
<proteinExistence type="predicted"/>
<dbReference type="PANTHER" id="PTHR31480">
    <property type="entry name" value="BIFUNCTIONAL LYCOPENE CYCLASE/PHYTOENE SYNTHASE"/>
    <property type="match status" value="1"/>
</dbReference>
<gene>
    <name evidence="2" type="ORF">GCM10009118_06870</name>
</gene>
<dbReference type="Proteomes" id="UP001501126">
    <property type="component" value="Unassembled WGS sequence"/>
</dbReference>
<name>A0ABN1MM49_9FLAO</name>
<accession>A0ABN1MM49</accession>
<dbReference type="InterPro" id="IPR044843">
    <property type="entry name" value="Trans_IPPS_bact-type"/>
</dbReference>
<comment type="caution">
    <text evidence="2">The sequence shown here is derived from an EMBL/GenBank/DDBJ whole genome shotgun (WGS) entry which is preliminary data.</text>
</comment>
<dbReference type="InterPro" id="IPR019845">
    <property type="entry name" value="Squalene/phytoene_synthase_CS"/>
</dbReference>
<dbReference type="Gene3D" id="1.10.600.10">
    <property type="entry name" value="Farnesyl Diphosphate Synthase"/>
    <property type="match status" value="1"/>
</dbReference>
<evidence type="ECO:0000256" key="1">
    <source>
        <dbReference type="ARBA" id="ARBA00022679"/>
    </source>
</evidence>
<sequence>MKEVFDQLSHHTSKVTTKRYSTSFSLGIRFLEKELRQPIYDVYGFVRCADEIVDSFHGFDKEKLMADFRIQTFEAIEKGISLNPILNAFQHTVNKYKIPLDLIDTFLKSMEMDLDFEKYSKKDFETYILGSAEVVGLMCLKIFVFGDEKEYERLKPNAMKLGSAFQKINFLRDLKDDYHILGRTYFPGINMADFTNEVKQEIEADIERDFHEGYLGILELPKNSRFGVYMAYVYYYKLFLKIKACPADRILKERVRIPNRRKYRLFLSSYVRHSFNLV</sequence>
<dbReference type="InterPro" id="IPR002060">
    <property type="entry name" value="Squ/phyt_synthse"/>
</dbReference>
<dbReference type="EMBL" id="BAAAFH010000003">
    <property type="protein sequence ID" value="GAA0874279.1"/>
    <property type="molecule type" value="Genomic_DNA"/>
</dbReference>
<dbReference type="SFLD" id="SFLDG01018">
    <property type="entry name" value="Squalene/Phytoene_Synthase_Lik"/>
    <property type="match status" value="1"/>
</dbReference>
<evidence type="ECO:0000313" key="3">
    <source>
        <dbReference type="Proteomes" id="UP001501126"/>
    </source>
</evidence>
<protein>
    <submittedName>
        <fullName evidence="2">Phytoene/squalene synthase family protein</fullName>
    </submittedName>
</protein>
<dbReference type="CDD" id="cd00683">
    <property type="entry name" value="Trans_IPPS_HH"/>
    <property type="match status" value="1"/>
</dbReference>
<keyword evidence="3" id="KW-1185">Reference proteome</keyword>
<dbReference type="PROSITE" id="PS01045">
    <property type="entry name" value="SQUALEN_PHYTOEN_SYN_2"/>
    <property type="match status" value="1"/>
</dbReference>
<organism evidence="2 3">
    <name type="scientific">Wandonia haliotis</name>
    <dbReference type="NCBI Taxonomy" id="574963"/>
    <lineage>
        <taxon>Bacteria</taxon>
        <taxon>Pseudomonadati</taxon>
        <taxon>Bacteroidota</taxon>
        <taxon>Flavobacteriia</taxon>
        <taxon>Flavobacteriales</taxon>
        <taxon>Crocinitomicaceae</taxon>
        <taxon>Wandonia</taxon>
    </lineage>
</organism>
<dbReference type="Pfam" id="PF00494">
    <property type="entry name" value="SQS_PSY"/>
    <property type="match status" value="1"/>
</dbReference>
<keyword evidence="1" id="KW-0808">Transferase</keyword>
<reference evidence="2 3" key="1">
    <citation type="journal article" date="2019" name="Int. J. Syst. Evol. Microbiol.">
        <title>The Global Catalogue of Microorganisms (GCM) 10K type strain sequencing project: providing services to taxonomists for standard genome sequencing and annotation.</title>
        <authorList>
            <consortium name="The Broad Institute Genomics Platform"/>
            <consortium name="The Broad Institute Genome Sequencing Center for Infectious Disease"/>
            <person name="Wu L."/>
            <person name="Ma J."/>
        </authorList>
    </citation>
    <scope>NUCLEOTIDE SEQUENCE [LARGE SCALE GENOMIC DNA]</scope>
    <source>
        <strain evidence="2 3">JCM 16083</strain>
    </source>
</reference>
<dbReference type="InterPro" id="IPR008949">
    <property type="entry name" value="Isoprenoid_synthase_dom_sf"/>
</dbReference>